<dbReference type="InParanoid" id="F0ZLZ0"/>
<dbReference type="PANTHER" id="PTHR43016:SF6">
    <property type="entry name" value="PEPTIDASE M16 N-TERMINAL DOMAIN-CONTAINING PROTEIN"/>
    <property type="match status" value="1"/>
</dbReference>
<dbReference type="Pfam" id="PF05193">
    <property type="entry name" value="Peptidase_M16_C"/>
    <property type="match status" value="1"/>
</dbReference>
<evidence type="ECO:0000256" key="1">
    <source>
        <dbReference type="SAM" id="MobiDB-lite"/>
    </source>
</evidence>
<dbReference type="InterPro" id="IPR007863">
    <property type="entry name" value="Peptidase_M16_C"/>
</dbReference>
<feature type="compositionally biased region" description="Basic and acidic residues" evidence="1">
    <location>
        <begin position="374"/>
        <end position="384"/>
    </location>
</feature>
<dbReference type="OMA" id="EDHTCYS"/>
<dbReference type="InterPro" id="IPR011765">
    <property type="entry name" value="Pept_M16_N"/>
</dbReference>
<proteinExistence type="predicted"/>
<gene>
    <name evidence="4" type="ORF">DICPUDRAFT_94647</name>
</gene>
<accession>F0ZLZ0</accession>
<feature type="domain" description="Peptidase M16 N-terminal" evidence="2">
    <location>
        <begin position="63"/>
        <end position="154"/>
    </location>
</feature>
<dbReference type="Pfam" id="PF00675">
    <property type="entry name" value="Peptidase_M16"/>
    <property type="match status" value="1"/>
</dbReference>
<evidence type="ECO:0000313" key="5">
    <source>
        <dbReference type="Proteomes" id="UP000001064"/>
    </source>
</evidence>
<dbReference type="RefSeq" id="XP_003288421.1">
    <property type="nucleotide sequence ID" value="XM_003288373.1"/>
</dbReference>
<evidence type="ECO:0008006" key="6">
    <source>
        <dbReference type="Google" id="ProtNLM"/>
    </source>
</evidence>
<name>F0ZLZ0_DICPU</name>
<dbReference type="SUPFAM" id="SSF63411">
    <property type="entry name" value="LuxS/MPP-like metallohydrolase"/>
    <property type="match status" value="5"/>
</dbReference>
<dbReference type="FunFam" id="3.30.830.10:FF:000190">
    <property type="entry name" value="Uncharacterized protein"/>
    <property type="match status" value="1"/>
</dbReference>
<dbReference type="EMBL" id="GL871073">
    <property type="protein sequence ID" value="EGC35053.1"/>
    <property type="molecule type" value="Genomic_DNA"/>
</dbReference>
<dbReference type="Proteomes" id="UP000001064">
    <property type="component" value="Unassembled WGS sequence"/>
</dbReference>
<evidence type="ECO:0000313" key="4">
    <source>
        <dbReference type="EMBL" id="EGC35053.1"/>
    </source>
</evidence>
<keyword evidence="5" id="KW-1185">Reference proteome</keyword>
<dbReference type="FunFam" id="3.30.830.10:FF:000015">
    <property type="entry name" value="Putative zinc metalloprotease"/>
    <property type="match status" value="1"/>
</dbReference>
<feature type="region of interest" description="Disordered" evidence="1">
    <location>
        <begin position="364"/>
        <end position="430"/>
    </location>
</feature>
<dbReference type="InterPro" id="IPR011249">
    <property type="entry name" value="Metalloenz_LuxS/M16"/>
</dbReference>
<dbReference type="AlphaFoldDB" id="F0ZLZ0"/>
<dbReference type="Gene3D" id="3.30.830.10">
    <property type="entry name" value="Metalloenzyme, LuxS/M16 peptidase-like"/>
    <property type="match status" value="4"/>
</dbReference>
<dbReference type="VEuPathDB" id="AmoebaDB:DICPUDRAFT_94647"/>
<dbReference type="PANTHER" id="PTHR43016">
    <property type="entry name" value="PRESEQUENCE PROTEASE"/>
    <property type="match status" value="1"/>
</dbReference>
<reference evidence="5" key="1">
    <citation type="journal article" date="2011" name="Genome Biol.">
        <title>Comparative genomics of the social amoebae Dictyostelium discoideum and Dictyostelium purpureum.</title>
        <authorList>
            <consortium name="US DOE Joint Genome Institute (JGI-PGF)"/>
            <person name="Sucgang R."/>
            <person name="Kuo A."/>
            <person name="Tian X."/>
            <person name="Salerno W."/>
            <person name="Parikh A."/>
            <person name="Feasley C.L."/>
            <person name="Dalin E."/>
            <person name="Tu H."/>
            <person name="Huang E."/>
            <person name="Barry K."/>
            <person name="Lindquist E."/>
            <person name="Shapiro H."/>
            <person name="Bruce D."/>
            <person name="Schmutz J."/>
            <person name="Salamov A."/>
            <person name="Fey P."/>
            <person name="Gaudet P."/>
            <person name="Anjard C."/>
            <person name="Babu M.M."/>
            <person name="Basu S."/>
            <person name="Bushmanova Y."/>
            <person name="van der Wel H."/>
            <person name="Katoh-Kurasawa M."/>
            <person name="Dinh C."/>
            <person name="Coutinho P.M."/>
            <person name="Saito T."/>
            <person name="Elias M."/>
            <person name="Schaap P."/>
            <person name="Kay R.R."/>
            <person name="Henrissat B."/>
            <person name="Eichinger L."/>
            <person name="Rivero F."/>
            <person name="Putnam N.H."/>
            <person name="West C.M."/>
            <person name="Loomis W.F."/>
            <person name="Chisholm R.L."/>
            <person name="Shaulsky G."/>
            <person name="Strassmann J.E."/>
            <person name="Queller D.C."/>
            <person name="Kuspa A."/>
            <person name="Grigoriev I.V."/>
        </authorList>
    </citation>
    <scope>NUCLEOTIDE SEQUENCE [LARGE SCALE GENOMIC DNA]</scope>
    <source>
        <strain evidence="5">QSDP1</strain>
    </source>
</reference>
<protein>
    <recommendedName>
        <fullName evidence="6">Peptidase M16 N-terminal domain-containing protein</fullName>
    </recommendedName>
</protein>
<dbReference type="eggNOG" id="KOG0961">
    <property type="taxonomic scope" value="Eukaryota"/>
</dbReference>
<dbReference type="KEGG" id="dpp:DICPUDRAFT_94647"/>
<dbReference type="OrthoDB" id="4953at2759"/>
<feature type="compositionally biased region" description="Acidic residues" evidence="1">
    <location>
        <begin position="385"/>
        <end position="427"/>
    </location>
</feature>
<sequence>MSNNNGINYETLTKEFKFIDEFDVPLVKDSNIKKFIHKKSGITLLLNYCPGPKCNANIVVPTESFNNKGLQHTLEHLIFTGCEDIPYREFLEVLSNRCLSAPTNAYTSEDHTCYSLESVGPEGILTYLPQYLKFILTPTLKDSDFVTEVYHLDSNGKDQGVVLCEMQARENTSDDLLEFNMCKNIFEGCGYQYSYGGLTAEIATLTNQMVRDYHGKFYIPKFMTIIIQGCIDMENIFKVLDQVEFKSSPFHVDSAEDNDFIPWKDPIPPLLKSKSSFVPFPSESDTGSVSIGWRGPSINDTFTINALSILLRYFQDNSSSPFNQRFVNKTIPIASSVYGMVHEVKETKITIEFSGLSVKYKQDEESLANGESNGNHKEEEGKEGAEEEEEEEENDDDEEESEEESEEDDDNQDSDEENQEENEEDVGDNNLFNEKSIYNRLISLFKEIREKGFPEKDTMKKIIDKEYIKTLEGFEEDPLGTIFSYLLTSAAFPLIGTTDGFKDVRAKFQIKTIFDELKEKPDEYWFDLIDRYFIDAPYVEIILKPDSKLSETIAANTIQRQKDICEKYGEEGMKKNGELVKQAIETNKSFPEEFTHLFPKEIFDIKKIPLPKLETQLMYPYTNENPNPYAIQKVLVNTHFLHTAIVFYAQNSIPDELRPFITLFQLITYETDLKVFNPETKKKDITIPYKQVSQKLSEEVLSYEAVLGFSNNTFSCSSAEIFRVTASCQVDKYDRLLYWVLNMLFNFSLTPKRLLSLIPSFISNLNDMMNDSTQMLGLSAIYDLATDKQKAHDTNISVFKQKEFLKSIQAILKGNDEKEKELVISKIMQVRDCILSNPEAMFVQVSLSESSDKSIDMVKEFTDQWSKFLSESNISQNKKRKPTEQIYKGQPNVEKTIPYFQPLQRVKTKIPSPKVEQLIMRGSESNNLIQYVPLPITSLSPDYPAINLLCNIFNSKEGEIRKKGYAYSHSLTTDLTRSCLVFCLIESASPIKALEEFYKWLKAVESNPTEIINKLSIETAVCVEIYDFYSIRSTPNEIIIESYINVFKGLKSFHQSVELLNRFKSVTFEQIMDVFNRYFKPFLDQEKIFLMLTTNPSSNKQIETELKEALNYSIDSKYPSDLILPFNPEVLKK</sequence>
<dbReference type="FunFam" id="3.30.830.10:FF:000193">
    <property type="entry name" value="Uncharacterized protein"/>
    <property type="match status" value="1"/>
</dbReference>
<evidence type="ECO:0000259" key="2">
    <source>
        <dbReference type="Pfam" id="PF00675"/>
    </source>
</evidence>
<dbReference type="GO" id="GO:0046872">
    <property type="term" value="F:metal ion binding"/>
    <property type="evidence" value="ECO:0007669"/>
    <property type="project" value="InterPro"/>
</dbReference>
<dbReference type="MEROPS" id="M16.A17"/>
<dbReference type="GeneID" id="10501839"/>
<feature type="domain" description="Peptidase M16 C-terminal" evidence="3">
    <location>
        <begin position="205"/>
        <end position="339"/>
    </location>
</feature>
<evidence type="ECO:0000259" key="3">
    <source>
        <dbReference type="Pfam" id="PF05193"/>
    </source>
</evidence>
<organism evidence="4 5">
    <name type="scientific">Dictyostelium purpureum</name>
    <name type="common">Slime mold</name>
    <dbReference type="NCBI Taxonomy" id="5786"/>
    <lineage>
        <taxon>Eukaryota</taxon>
        <taxon>Amoebozoa</taxon>
        <taxon>Evosea</taxon>
        <taxon>Eumycetozoa</taxon>
        <taxon>Dictyostelia</taxon>
        <taxon>Dictyosteliales</taxon>
        <taxon>Dictyosteliaceae</taxon>
        <taxon>Dictyostelium</taxon>
    </lineage>
</organism>